<gene>
    <name evidence="3" type="primary">LOC132535908</name>
</gene>
<name>A0ABM3WS74_ERIEU</name>
<feature type="region of interest" description="Disordered" evidence="1">
    <location>
        <begin position="219"/>
        <end position="282"/>
    </location>
</feature>
<evidence type="ECO:0000256" key="1">
    <source>
        <dbReference type="SAM" id="MobiDB-lite"/>
    </source>
</evidence>
<dbReference type="GeneID" id="132535908"/>
<evidence type="ECO:0000313" key="3">
    <source>
        <dbReference type="RefSeq" id="XP_060039420.1"/>
    </source>
</evidence>
<accession>A0ABM3WS74</accession>
<dbReference type="InterPro" id="IPR027822">
    <property type="entry name" value="DUF4641"/>
</dbReference>
<sequence>MPTLTALCADQPLPCERNLRTPRARPLLAERTKGGHVALADWCALGYGAQPLVAKVPTAQKEQTLPDLLQSDQDVCGPHSEEFPDVQLIKVGFFPKGKSHFPGERFQRNVFSSAGASLPPGSQVSTATMLRQFSRELDISSPTKSPSKKTPSMVAGKKGGRSGHQPRAAARRKGTSQDKKPSGPCSSKTTMEPHPQTYVLSEPLPSAAFPPISGLPAFGGAEKYPKAPSGTKPSKHGSPRRKSVHISRELELAAQENNSPSKELTPKGQLYVPGPGPSSMPLPLPLPLPRRRHSGGHSYPERKTMPCQQERESSLALLRTLESPRPGLSAPVGCPRPIHASLEKLQLSPAAPFCPQCVVLQKEIASLKDQLASMQSLIDKFQVLQSEWNTFMRILKSGGRGPAPEGAPH</sequence>
<evidence type="ECO:0000313" key="2">
    <source>
        <dbReference type="Proteomes" id="UP001652624"/>
    </source>
</evidence>
<dbReference type="Proteomes" id="UP001652624">
    <property type="component" value="Chromosome X"/>
</dbReference>
<protein>
    <submittedName>
        <fullName evidence="3">Uncharacterized protein CXorf49 homolog</fullName>
    </submittedName>
</protein>
<reference evidence="3" key="1">
    <citation type="submission" date="2025-08" db="UniProtKB">
        <authorList>
            <consortium name="RefSeq"/>
        </authorList>
    </citation>
    <scope>IDENTIFICATION</scope>
</reference>
<organism evidence="2 3">
    <name type="scientific">Erinaceus europaeus</name>
    <name type="common">Western European hedgehog</name>
    <dbReference type="NCBI Taxonomy" id="9365"/>
    <lineage>
        <taxon>Eukaryota</taxon>
        <taxon>Metazoa</taxon>
        <taxon>Chordata</taxon>
        <taxon>Craniata</taxon>
        <taxon>Vertebrata</taxon>
        <taxon>Euteleostomi</taxon>
        <taxon>Mammalia</taxon>
        <taxon>Eutheria</taxon>
        <taxon>Laurasiatheria</taxon>
        <taxon>Eulipotyphla</taxon>
        <taxon>Erinaceidae</taxon>
        <taxon>Erinaceinae</taxon>
        <taxon>Erinaceus</taxon>
    </lineage>
</organism>
<keyword evidence="2" id="KW-1185">Reference proteome</keyword>
<feature type="compositionally biased region" description="Basic residues" evidence="1">
    <location>
        <begin position="233"/>
        <end position="245"/>
    </location>
</feature>
<feature type="region of interest" description="Disordered" evidence="1">
    <location>
        <begin position="137"/>
        <end position="204"/>
    </location>
</feature>
<dbReference type="PANTHER" id="PTHR31866">
    <property type="entry name" value="GENE 4779-RELATED"/>
    <property type="match status" value="1"/>
</dbReference>
<dbReference type="PANTHER" id="PTHR31866:SF1">
    <property type="entry name" value="GENE 4779-RELATED"/>
    <property type="match status" value="1"/>
</dbReference>
<dbReference type="Pfam" id="PF15483">
    <property type="entry name" value="DUF4641"/>
    <property type="match status" value="1"/>
</dbReference>
<proteinExistence type="predicted"/>
<dbReference type="RefSeq" id="XP_060039420.1">
    <property type="nucleotide sequence ID" value="XM_060183437.1"/>
</dbReference>
<feature type="compositionally biased region" description="Low complexity" evidence="1">
    <location>
        <begin position="140"/>
        <end position="152"/>
    </location>
</feature>